<dbReference type="InterPro" id="IPR011990">
    <property type="entry name" value="TPR-like_helical_dom_sf"/>
</dbReference>
<dbReference type="InParanoid" id="Q7NN92"/>
<dbReference type="EnsemblBacteria" id="BAC88462">
    <property type="protein sequence ID" value="BAC88462"/>
    <property type="gene ID" value="BAC88462"/>
</dbReference>
<feature type="domain" description="Transglycosylase SLT" evidence="4">
    <location>
        <begin position="508"/>
        <end position="617"/>
    </location>
</feature>
<evidence type="ECO:0000256" key="1">
    <source>
        <dbReference type="ARBA" id="ARBA00007734"/>
    </source>
</evidence>
<dbReference type="CAZy" id="GH23">
    <property type="family name" value="Glycoside Hydrolase Family 23"/>
</dbReference>
<dbReference type="InterPro" id="IPR000189">
    <property type="entry name" value="Transglyc_AS"/>
</dbReference>
<dbReference type="OrthoDB" id="9815002at2"/>
<dbReference type="PANTHER" id="PTHR37423:SF5">
    <property type="entry name" value="SOLUBLE LYTIC MUREIN TRANSGLYCOSYLASE"/>
    <property type="match status" value="1"/>
</dbReference>
<dbReference type="PATRIC" id="fig|251221.4.peg.531"/>
<dbReference type="CDD" id="cd13401">
    <property type="entry name" value="Slt70-like"/>
    <property type="match status" value="1"/>
</dbReference>
<dbReference type="PhylomeDB" id="Q7NN92"/>
<evidence type="ECO:0000256" key="2">
    <source>
        <dbReference type="ARBA" id="ARBA00022729"/>
    </source>
</evidence>
<protein>
    <submittedName>
        <fullName evidence="5">Gll0521 protein</fullName>
    </submittedName>
</protein>
<comment type="similarity">
    <text evidence="1">Belongs to the transglycosylase Slt family.</text>
</comment>
<dbReference type="GO" id="GO:0042597">
    <property type="term" value="C:periplasmic space"/>
    <property type="evidence" value="ECO:0007669"/>
    <property type="project" value="InterPro"/>
</dbReference>
<gene>
    <name evidence="5" type="ordered locus">gll0521</name>
</gene>
<dbReference type="InterPro" id="IPR008258">
    <property type="entry name" value="Transglycosylase_SLT_dom_1"/>
</dbReference>
<name>Q7NN92_GLOVI</name>
<dbReference type="GO" id="GO:0004553">
    <property type="term" value="F:hydrolase activity, hydrolyzing O-glycosyl compounds"/>
    <property type="evidence" value="ECO:0007669"/>
    <property type="project" value="InterPro"/>
</dbReference>
<dbReference type="InterPro" id="IPR008939">
    <property type="entry name" value="Lytic_TGlycosylase_superhlx_U"/>
</dbReference>
<dbReference type="eggNOG" id="COG1729">
    <property type="taxonomic scope" value="Bacteria"/>
</dbReference>
<dbReference type="STRING" id="251221.gene:10757993"/>
<dbReference type="AlphaFoldDB" id="Q7NN92"/>
<dbReference type="GO" id="GO:0000270">
    <property type="term" value="P:peptidoglycan metabolic process"/>
    <property type="evidence" value="ECO:0007669"/>
    <property type="project" value="InterPro"/>
</dbReference>
<reference evidence="5 6" key="1">
    <citation type="journal article" date="2003" name="DNA Res.">
        <title>Complete genome structure of Gloeobacter violaceus PCC 7421, a cyanobacterium that lacks thylakoids.</title>
        <authorList>
            <person name="Nakamura Y."/>
            <person name="Kaneko T."/>
            <person name="Sato S."/>
            <person name="Mimuro M."/>
            <person name="Miyashita H."/>
            <person name="Tsuchiya T."/>
            <person name="Sasamoto S."/>
            <person name="Watanabe A."/>
            <person name="Kawashima K."/>
            <person name="Kishida Y."/>
            <person name="Kiyokawa C."/>
            <person name="Kohara M."/>
            <person name="Matsumoto M."/>
            <person name="Matsuno A."/>
            <person name="Nakazaki N."/>
            <person name="Shimpo S."/>
            <person name="Takeuchi C."/>
            <person name="Yamada M."/>
            <person name="Tabata S."/>
        </authorList>
    </citation>
    <scope>NUCLEOTIDE SEQUENCE [LARGE SCALE GENOMIC DNA]</scope>
    <source>
        <strain evidence="6">ATCC 29082 / PCC 7421</strain>
    </source>
</reference>
<dbReference type="HOGENOM" id="CLU_013746_0_0_3"/>
<keyword evidence="6" id="KW-1185">Reference proteome</keyword>
<feature type="chain" id="PRO_5004289107" evidence="3">
    <location>
        <begin position="32"/>
        <end position="667"/>
    </location>
</feature>
<dbReference type="GO" id="GO:0016020">
    <property type="term" value="C:membrane"/>
    <property type="evidence" value="ECO:0007669"/>
    <property type="project" value="InterPro"/>
</dbReference>
<dbReference type="EMBL" id="BA000045">
    <property type="protein sequence ID" value="BAC88462.1"/>
    <property type="molecule type" value="Genomic_DNA"/>
</dbReference>
<evidence type="ECO:0000313" key="5">
    <source>
        <dbReference type="EMBL" id="BAC88462.1"/>
    </source>
</evidence>
<proteinExistence type="inferred from homology"/>
<dbReference type="SUPFAM" id="SSF48435">
    <property type="entry name" value="Bacterial muramidases"/>
    <property type="match status" value="1"/>
</dbReference>
<dbReference type="KEGG" id="gvi:gll0521"/>
<dbReference type="eggNOG" id="COG0741">
    <property type="taxonomic scope" value="Bacteria"/>
</dbReference>
<organism evidence="5 6">
    <name type="scientific">Gloeobacter violaceus (strain ATCC 29082 / PCC 7421)</name>
    <dbReference type="NCBI Taxonomy" id="251221"/>
    <lineage>
        <taxon>Bacteria</taxon>
        <taxon>Bacillati</taxon>
        <taxon>Cyanobacteriota</taxon>
        <taxon>Cyanophyceae</taxon>
        <taxon>Gloeobacterales</taxon>
        <taxon>Gloeobacteraceae</taxon>
        <taxon>Gloeobacter</taxon>
    </lineage>
</organism>
<dbReference type="Gene3D" id="1.25.40.10">
    <property type="entry name" value="Tetratricopeptide repeat domain"/>
    <property type="match status" value="2"/>
</dbReference>
<dbReference type="PANTHER" id="PTHR37423">
    <property type="entry name" value="SOLUBLE LYTIC MUREIN TRANSGLYCOSYLASE-RELATED"/>
    <property type="match status" value="1"/>
</dbReference>
<dbReference type="Pfam" id="PF01464">
    <property type="entry name" value="SLT"/>
    <property type="match status" value="1"/>
</dbReference>
<accession>Q7NN92</accession>
<evidence type="ECO:0000313" key="6">
    <source>
        <dbReference type="Proteomes" id="UP000000557"/>
    </source>
</evidence>
<dbReference type="SUPFAM" id="SSF53955">
    <property type="entry name" value="Lysozyme-like"/>
    <property type="match status" value="1"/>
</dbReference>
<dbReference type="eggNOG" id="COG4105">
    <property type="taxonomic scope" value="Bacteria"/>
</dbReference>
<dbReference type="Pfam" id="PF13174">
    <property type="entry name" value="TPR_6"/>
    <property type="match status" value="2"/>
</dbReference>
<feature type="signal peptide" evidence="3">
    <location>
        <begin position="1"/>
        <end position="31"/>
    </location>
</feature>
<dbReference type="Gene3D" id="1.10.530.10">
    <property type="match status" value="1"/>
</dbReference>
<keyword evidence="2 3" id="KW-0732">Signal</keyword>
<reference evidence="5 6" key="2">
    <citation type="journal article" date="2003" name="DNA Res.">
        <title>Complete genome structure of Gloeobacter violaceus PCC 7421, a cyanobacterium that lacks thylakoids (supplement).</title>
        <authorList>
            <person name="Nakamura Y."/>
            <person name="Kaneko T."/>
            <person name="Sato S."/>
            <person name="Mimuro M."/>
            <person name="Miyashita H."/>
            <person name="Tsuchiya T."/>
            <person name="Sasamoto S."/>
            <person name="Watanabe A."/>
            <person name="Kawashima K."/>
            <person name="Kishida Y."/>
            <person name="Kiyokawa C."/>
            <person name="Kohara M."/>
            <person name="Matsumoto M."/>
            <person name="Matsuno A."/>
            <person name="Nakazaki N."/>
            <person name="Shimpo S."/>
            <person name="Takeuchi C."/>
            <person name="Yamada M."/>
            <person name="Tabata S."/>
        </authorList>
    </citation>
    <scope>NUCLEOTIDE SEQUENCE [LARGE SCALE GENOMIC DNA]</scope>
    <source>
        <strain evidence="6">ATCC 29082 / PCC 7421</strain>
    </source>
</reference>
<dbReference type="PROSITE" id="PS00922">
    <property type="entry name" value="TRANSGLYCOSYLASE"/>
    <property type="match status" value="1"/>
</dbReference>
<dbReference type="InterPro" id="IPR023346">
    <property type="entry name" value="Lysozyme-like_dom_sf"/>
</dbReference>
<dbReference type="GO" id="GO:0008933">
    <property type="term" value="F:peptidoglycan lytic transglycosylase activity"/>
    <property type="evidence" value="ECO:0007669"/>
    <property type="project" value="InterPro"/>
</dbReference>
<dbReference type="InterPro" id="IPR019734">
    <property type="entry name" value="TPR_rpt"/>
</dbReference>
<dbReference type="Proteomes" id="UP000000557">
    <property type="component" value="Chromosome"/>
</dbReference>
<evidence type="ECO:0000259" key="4">
    <source>
        <dbReference type="Pfam" id="PF01464"/>
    </source>
</evidence>
<sequence>MTPMPFRFKTRTLLIAASLAGALGLAWVAFPKPPTEDSPLVALSSQDRSGRYRRGSAAFVRGDYAEARRQLAGLAASYPALAERIGLKLAVASGEGRRWLEAHPKSPLVPDALALLARQDRAALLPLLNGYPDHYRTREALERALVRDPDDHTLAGALLARFPESTLAYAMATRREKIGELSPAEWQLVASIYRRVNAKQALAAYERAPATPENLLERARLQRKLGDKPAARELYELVLRRFPESPLVLDAAFERAELLGAGEAFAALEPWERASAERGDEVLWARSQIAARRLDAPEMAIPLYRRLVERYPQSAKAPNAAWELAAQSAERGNTGAARSYARWLVRNHPADPFAPKAAFWLGKWAEQAGATAEARSQFREVLKRYPRSYYAWRSAARLGLADGSYNIDQSVVSVRWSQPPLPLAGTSAALRELLALGEISEAEQQWQSETYRCKLSPTQKLAESQLRARLGQHLRSINQATLTLFAEPPADPRAWEQAYPLFYAPGLRQWSQERNLNPLLVASLIRQESRFEPAIRSRSGAMGLMQIMPATARFIAEREPGQFELTNPVDNLRLGTWYLRYTHERFGGSTMLALASYNAGPGNVSKWLKRNPVTDEEDFIEQIPFKETRFYVVNIYENYWNYLRLYTSQGRKALAAIDGRTAMDGSN</sequence>
<evidence type="ECO:0000256" key="3">
    <source>
        <dbReference type="SAM" id="SignalP"/>
    </source>
</evidence>
<dbReference type="SUPFAM" id="SSF48452">
    <property type="entry name" value="TPR-like"/>
    <property type="match status" value="1"/>
</dbReference>